<evidence type="ECO:0000256" key="2">
    <source>
        <dbReference type="ARBA" id="ARBA00023125"/>
    </source>
</evidence>
<evidence type="ECO:0000259" key="5">
    <source>
        <dbReference type="PROSITE" id="PS01124"/>
    </source>
</evidence>
<dbReference type="PANTHER" id="PTHR43280:SF2">
    <property type="entry name" value="HTH-TYPE TRANSCRIPTIONAL REGULATOR EXSA"/>
    <property type="match status" value="1"/>
</dbReference>
<evidence type="ECO:0000256" key="3">
    <source>
        <dbReference type="ARBA" id="ARBA00023163"/>
    </source>
</evidence>
<dbReference type="Gene3D" id="1.10.10.60">
    <property type="entry name" value="Homeodomain-like"/>
    <property type="match status" value="2"/>
</dbReference>
<keyword evidence="3" id="KW-0804">Transcription</keyword>
<dbReference type="PROSITE" id="PS01124">
    <property type="entry name" value="HTH_ARAC_FAMILY_2"/>
    <property type="match status" value="1"/>
</dbReference>
<dbReference type="InterPro" id="IPR009057">
    <property type="entry name" value="Homeodomain-like_sf"/>
</dbReference>
<feature type="transmembrane region" description="Helical" evidence="4">
    <location>
        <begin position="294"/>
        <end position="318"/>
    </location>
</feature>
<evidence type="ECO:0000256" key="1">
    <source>
        <dbReference type="ARBA" id="ARBA00023015"/>
    </source>
</evidence>
<dbReference type="EMBL" id="VSSQ01000683">
    <property type="protein sequence ID" value="MPL99703.1"/>
    <property type="molecule type" value="Genomic_DNA"/>
</dbReference>
<dbReference type="SMART" id="SM00342">
    <property type="entry name" value="HTH_ARAC"/>
    <property type="match status" value="1"/>
</dbReference>
<dbReference type="SUPFAM" id="SSF46689">
    <property type="entry name" value="Homeodomain-like"/>
    <property type="match status" value="1"/>
</dbReference>
<organism evidence="6">
    <name type="scientific">bioreactor metagenome</name>
    <dbReference type="NCBI Taxonomy" id="1076179"/>
    <lineage>
        <taxon>unclassified sequences</taxon>
        <taxon>metagenomes</taxon>
        <taxon>ecological metagenomes</taxon>
    </lineage>
</organism>
<comment type="caution">
    <text evidence="6">The sequence shown here is derived from an EMBL/GenBank/DDBJ whole genome shotgun (WGS) entry which is preliminary data.</text>
</comment>
<feature type="transmembrane region" description="Helical" evidence="4">
    <location>
        <begin position="446"/>
        <end position="463"/>
    </location>
</feature>
<protein>
    <submittedName>
        <fullName evidence="6">HTH-type transcriptional activator RhaR</fullName>
    </submittedName>
</protein>
<dbReference type="PANTHER" id="PTHR43280">
    <property type="entry name" value="ARAC-FAMILY TRANSCRIPTIONAL REGULATOR"/>
    <property type="match status" value="1"/>
</dbReference>
<dbReference type="Pfam" id="PF12833">
    <property type="entry name" value="HTH_18"/>
    <property type="match status" value="1"/>
</dbReference>
<keyword evidence="1" id="KW-0805">Transcription regulation</keyword>
<gene>
    <name evidence="6" type="primary">rhaR_33</name>
    <name evidence="6" type="ORF">SDC9_45924</name>
</gene>
<dbReference type="PRINTS" id="PR00032">
    <property type="entry name" value="HTHARAC"/>
</dbReference>
<evidence type="ECO:0000256" key="4">
    <source>
        <dbReference type="SAM" id="Phobius"/>
    </source>
</evidence>
<keyword evidence="4" id="KW-0812">Transmembrane</keyword>
<keyword evidence="2" id="KW-0238">DNA-binding</keyword>
<keyword evidence="4" id="KW-0472">Membrane</keyword>
<proteinExistence type="predicted"/>
<dbReference type="InterPro" id="IPR020449">
    <property type="entry name" value="Tscrpt_reg_AraC-type_HTH"/>
</dbReference>
<dbReference type="AlphaFoldDB" id="A0A644WBE3"/>
<reference evidence="6" key="1">
    <citation type="submission" date="2019-08" db="EMBL/GenBank/DDBJ databases">
        <authorList>
            <person name="Kucharzyk K."/>
            <person name="Murdoch R.W."/>
            <person name="Higgins S."/>
            <person name="Loffler F."/>
        </authorList>
    </citation>
    <scope>NUCLEOTIDE SEQUENCE</scope>
</reference>
<dbReference type="InterPro" id="IPR018060">
    <property type="entry name" value="HTH_AraC"/>
</dbReference>
<dbReference type="GO" id="GO:0003700">
    <property type="term" value="F:DNA-binding transcription factor activity"/>
    <property type="evidence" value="ECO:0007669"/>
    <property type="project" value="InterPro"/>
</dbReference>
<feature type="domain" description="HTH araC/xylS-type" evidence="5">
    <location>
        <begin position="638"/>
        <end position="737"/>
    </location>
</feature>
<name>A0A644WBE3_9ZZZZ</name>
<keyword evidence="4" id="KW-1133">Transmembrane helix</keyword>
<dbReference type="GO" id="GO:0043565">
    <property type="term" value="F:sequence-specific DNA binding"/>
    <property type="evidence" value="ECO:0007669"/>
    <property type="project" value="InterPro"/>
</dbReference>
<evidence type="ECO:0000313" key="6">
    <source>
        <dbReference type="EMBL" id="MPL99703.1"/>
    </source>
</evidence>
<sequence>MRKPEHKIPASRTLLLFLPALILCFVILILAQNWMLMTVRRDKQEQTYSMLHLIRSTTDLSLDQMYKLSQMLLLDNDIAKFIYQGEIESGSVDIQTLIDAKGVLPTATNINAMLAEVYIYSNRSGYILSSQNAFLEPEKMYPSMFAFEGLNYRQFRSKYLTPAFNRSFFPQTDALVHGRNRSVIPLVQTFPLNNPAANAGKIMLLLDSSYIVDLLSQQIEGASPTVYVTDSKGAVITYSGDPAFILGDGYADGQHRVSIEGQEYVLSALSSNASGLRFFSLLSLKEINAMLNPMWPVLVILSIGMFLLLSFFAVYMLARSNRHWTELLGLVDVSGKPLPYEQAVGYIKNIVEEDRSKVRQAGGTPFITDTFFRRLIHGKMLGTAEIQAMLKQVQKDIDLNSPNTFQMVHIAIHDVQDFLSSDRLEDIDFTRIAAQKQAMRAFGQQYYLYMDFSFSIWIMLWHGDGRFLDTQIDQFYKEFIQVSPCITSMAVSSAKHSLDEIFSATNECSEVQQSLLSEKQVEIMRRYTELSLKREPYHYSLDMERKLSGAVMKGERQALEEILRTIEQDNFVARNLGPEEHANLMKVLYATAIKLSQSLRLTLHQSVFESYAEVKQFFLSQALAINRAKSDKDEVLVQRIIGYIHDHYADPGLNLSNMAGDFGLKESFLYHFMQTRMETSFAQYLEAYRLERALALFAEKQMTISEITSFCGYSNAQTFRRAFQKRYGMLPSDYQKTVLYQKK</sequence>
<accession>A0A644WBE3</accession>